<dbReference type="Gene3D" id="1.10.10.10">
    <property type="entry name" value="Winged helix-like DNA-binding domain superfamily/Winged helix DNA-binding domain"/>
    <property type="match status" value="1"/>
</dbReference>
<dbReference type="PANTHER" id="PTHR43133">
    <property type="entry name" value="RNA POLYMERASE ECF-TYPE SIGMA FACTO"/>
    <property type="match status" value="1"/>
</dbReference>
<reference evidence="7" key="1">
    <citation type="submission" date="2022-03" db="EMBL/GenBank/DDBJ databases">
        <title>De novo assembled genomes of Belliella spp. (Cyclobacteriaceae) strains.</title>
        <authorList>
            <person name="Szabo A."/>
            <person name="Korponai K."/>
            <person name="Felfoldi T."/>
        </authorList>
    </citation>
    <scope>NUCLEOTIDE SEQUENCE</scope>
    <source>
        <strain evidence="7">DSM 111904</strain>
    </source>
</reference>
<dbReference type="CDD" id="cd06171">
    <property type="entry name" value="Sigma70_r4"/>
    <property type="match status" value="1"/>
</dbReference>
<sequence length="193" mass="22875">MNNDHRLPIESIDLTDDGVFEKIFKDHYQPLHSYAWSLIKDSESAEEVVQNLMMKLWEKRATVSIHVSVRSYLFRSVYHDCMNYLKHEKIKMKHREIKQREWESDPSVGMESSEGQDTELMKKLEQSLELLPAKCREVFQLSRFETLKYQEIAERLDISVKTVEAHMSKALKTLRIELADFLMLLLVIISKWN</sequence>
<organism evidence="7 8">
    <name type="scientific">Belliella filtrata</name>
    <dbReference type="NCBI Taxonomy" id="2923435"/>
    <lineage>
        <taxon>Bacteria</taxon>
        <taxon>Pseudomonadati</taxon>
        <taxon>Bacteroidota</taxon>
        <taxon>Cytophagia</taxon>
        <taxon>Cytophagales</taxon>
        <taxon>Cyclobacteriaceae</taxon>
        <taxon>Belliella</taxon>
    </lineage>
</organism>
<keyword evidence="8" id="KW-1185">Reference proteome</keyword>
<dbReference type="InterPro" id="IPR013249">
    <property type="entry name" value="RNA_pol_sigma70_r4_t2"/>
</dbReference>
<dbReference type="PANTHER" id="PTHR43133:SF46">
    <property type="entry name" value="RNA POLYMERASE SIGMA-70 FACTOR ECF SUBFAMILY"/>
    <property type="match status" value="1"/>
</dbReference>
<dbReference type="InterPro" id="IPR036388">
    <property type="entry name" value="WH-like_DNA-bd_sf"/>
</dbReference>
<dbReference type="NCBIfam" id="TIGR02937">
    <property type="entry name" value="sigma70-ECF"/>
    <property type="match status" value="1"/>
</dbReference>
<dbReference type="SUPFAM" id="SSF88946">
    <property type="entry name" value="Sigma2 domain of RNA polymerase sigma factors"/>
    <property type="match status" value="1"/>
</dbReference>
<keyword evidence="2" id="KW-0805">Transcription regulation</keyword>
<proteinExistence type="inferred from homology"/>
<evidence type="ECO:0000259" key="5">
    <source>
        <dbReference type="Pfam" id="PF04542"/>
    </source>
</evidence>
<comment type="caution">
    <text evidence="7">The sequence shown here is derived from an EMBL/GenBank/DDBJ whole genome shotgun (WGS) entry which is preliminary data.</text>
</comment>
<accession>A0ABS9UXP1</accession>
<keyword evidence="3" id="KW-0731">Sigma factor</keyword>
<gene>
    <name evidence="7" type="ORF">MM239_05990</name>
</gene>
<evidence type="ECO:0000256" key="4">
    <source>
        <dbReference type="ARBA" id="ARBA00023163"/>
    </source>
</evidence>
<dbReference type="EMBL" id="JAKZGP010000010">
    <property type="protein sequence ID" value="MCH7408936.1"/>
    <property type="molecule type" value="Genomic_DNA"/>
</dbReference>
<evidence type="ECO:0000313" key="7">
    <source>
        <dbReference type="EMBL" id="MCH7408936.1"/>
    </source>
</evidence>
<dbReference type="NCBIfam" id="TIGR02985">
    <property type="entry name" value="Sig70_bacteroi1"/>
    <property type="match status" value="1"/>
</dbReference>
<dbReference type="InterPro" id="IPR007627">
    <property type="entry name" value="RNA_pol_sigma70_r2"/>
</dbReference>
<dbReference type="SUPFAM" id="SSF88659">
    <property type="entry name" value="Sigma3 and sigma4 domains of RNA polymerase sigma factors"/>
    <property type="match status" value="1"/>
</dbReference>
<dbReference type="InterPro" id="IPR013324">
    <property type="entry name" value="RNA_pol_sigma_r3/r4-like"/>
</dbReference>
<dbReference type="InterPro" id="IPR013325">
    <property type="entry name" value="RNA_pol_sigma_r2"/>
</dbReference>
<dbReference type="Pfam" id="PF08281">
    <property type="entry name" value="Sigma70_r4_2"/>
    <property type="match status" value="1"/>
</dbReference>
<dbReference type="Pfam" id="PF04542">
    <property type="entry name" value="Sigma70_r2"/>
    <property type="match status" value="1"/>
</dbReference>
<evidence type="ECO:0000256" key="1">
    <source>
        <dbReference type="ARBA" id="ARBA00010641"/>
    </source>
</evidence>
<feature type="domain" description="RNA polymerase sigma factor 70 region 4 type 2" evidence="6">
    <location>
        <begin position="123"/>
        <end position="174"/>
    </location>
</feature>
<evidence type="ECO:0000256" key="3">
    <source>
        <dbReference type="ARBA" id="ARBA00023082"/>
    </source>
</evidence>
<dbReference type="PROSITE" id="PS50096">
    <property type="entry name" value="IQ"/>
    <property type="match status" value="1"/>
</dbReference>
<dbReference type="InterPro" id="IPR014284">
    <property type="entry name" value="RNA_pol_sigma-70_dom"/>
</dbReference>
<dbReference type="InterPro" id="IPR014327">
    <property type="entry name" value="RNA_pol_sigma70_bacteroid"/>
</dbReference>
<keyword evidence="4" id="KW-0804">Transcription</keyword>
<evidence type="ECO:0000259" key="6">
    <source>
        <dbReference type="Pfam" id="PF08281"/>
    </source>
</evidence>
<dbReference type="Gene3D" id="1.10.1740.10">
    <property type="match status" value="1"/>
</dbReference>
<evidence type="ECO:0000256" key="2">
    <source>
        <dbReference type="ARBA" id="ARBA00023015"/>
    </source>
</evidence>
<dbReference type="InterPro" id="IPR039425">
    <property type="entry name" value="RNA_pol_sigma-70-like"/>
</dbReference>
<dbReference type="RefSeq" id="WP_241347297.1">
    <property type="nucleotide sequence ID" value="NZ_JAKZGP010000010.1"/>
</dbReference>
<feature type="domain" description="RNA polymerase sigma-70 region 2" evidence="5">
    <location>
        <begin position="24"/>
        <end position="88"/>
    </location>
</feature>
<evidence type="ECO:0000313" key="8">
    <source>
        <dbReference type="Proteomes" id="UP001165489"/>
    </source>
</evidence>
<name>A0ABS9UXP1_9BACT</name>
<protein>
    <submittedName>
        <fullName evidence="7">RNA polymerase sigma-70 factor</fullName>
    </submittedName>
</protein>
<comment type="similarity">
    <text evidence="1">Belongs to the sigma-70 factor family. ECF subfamily.</text>
</comment>
<dbReference type="Proteomes" id="UP001165489">
    <property type="component" value="Unassembled WGS sequence"/>
</dbReference>